<dbReference type="PROSITE" id="PS50800">
    <property type="entry name" value="SAP"/>
    <property type="match status" value="1"/>
</dbReference>
<dbReference type="Pfam" id="PF18953">
    <property type="entry name" value="SAP_new25"/>
    <property type="match status" value="1"/>
</dbReference>
<name>A0A9P6C4I2_9AGAR</name>
<dbReference type="OrthoDB" id="5569309at2759"/>
<feature type="compositionally biased region" description="Pro residues" evidence="1">
    <location>
        <begin position="140"/>
        <end position="150"/>
    </location>
</feature>
<evidence type="ECO:0000256" key="1">
    <source>
        <dbReference type="SAM" id="MobiDB-lite"/>
    </source>
</evidence>
<dbReference type="SMART" id="SM00513">
    <property type="entry name" value="SAP"/>
    <property type="match status" value="1"/>
</dbReference>
<dbReference type="InterPro" id="IPR003034">
    <property type="entry name" value="SAP_dom"/>
</dbReference>
<accession>A0A9P6C4I2</accession>
<keyword evidence="2" id="KW-1133">Transmembrane helix</keyword>
<feature type="domain" description="SAP" evidence="3">
    <location>
        <begin position="10"/>
        <end position="44"/>
    </location>
</feature>
<evidence type="ECO:0000256" key="2">
    <source>
        <dbReference type="SAM" id="Phobius"/>
    </source>
</evidence>
<dbReference type="InterPro" id="IPR038872">
    <property type="entry name" value="Put_GTT3"/>
</dbReference>
<evidence type="ECO:0000259" key="3">
    <source>
        <dbReference type="PROSITE" id="PS50800"/>
    </source>
</evidence>
<keyword evidence="2" id="KW-0472">Membrane</keyword>
<feature type="transmembrane region" description="Helical" evidence="2">
    <location>
        <begin position="244"/>
        <end position="267"/>
    </location>
</feature>
<reference evidence="4" key="1">
    <citation type="submission" date="2020-11" db="EMBL/GenBank/DDBJ databases">
        <authorList>
            <consortium name="DOE Joint Genome Institute"/>
            <person name="Ahrendt S."/>
            <person name="Riley R."/>
            <person name="Andreopoulos W."/>
            <person name="Labutti K."/>
            <person name="Pangilinan J."/>
            <person name="Ruiz-Duenas F.J."/>
            <person name="Barrasa J.M."/>
            <person name="Sanchez-Garcia M."/>
            <person name="Camarero S."/>
            <person name="Miyauchi S."/>
            <person name="Serrano A."/>
            <person name="Linde D."/>
            <person name="Babiker R."/>
            <person name="Drula E."/>
            <person name="Ayuso-Fernandez I."/>
            <person name="Pacheco R."/>
            <person name="Padilla G."/>
            <person name="Ferreira P."/>
            <person name="Barriuso J."/>
            <person name="Kellner H."/>
            <person name="Castanera R."/>
            <person name="Alfaro M."/>
            <person name="Ramirez L."/>
            <person name="Pisabarro A.G."/>
            <person name="Kuo A."/>
            <person name="Tritt A."/>
            <person name="Lipzen A."/>
            <person name="He G."/>
            <person name="Yan M."/>
            <person name="Ng V."/>
            <person name="Cullen D."/>
            <person name="Martin F."/>
            <person name="Rosso M.-N."/>
            <person name="Henrissat B."/>
            <person name="Hibbett D."/>
            <person name="Martinez A.T."/>
            <person name="Grigoriev I.V."/>
        </authorList>
    </citation>
    <scope>NUCLEOTIDE SEQUENCE</scope>
    <source>
        <strain evidence="4">MF-IS2</strain>
    </source>
</reference>
<dbReference type="PANTHER" id="PTHR41807">
    <property type="entry name" value="GLUTATHIONE TRANSFERASE 3"/>
    <property type="match status" value="1"/>
</dbReference>
<sequence>MAPVQYTGSLQPKKKSELQEIAQALNLSDQGTKDDIQARIKKHLDDNQSQLEDDPVFAGLFGRRKRSVQPQPPPTREPVVSEQKLISRLSRRPVVLDPVQEATPAKDLRDVSAYLKHPISPVASTPDHSPRRSEDAPTPSSLPPLPPSSPAPVSPVKVLIDNLKAPDVAAVVENIKQHDIRQTVHESLVALRHSLSDARNIWFLTASFELLYILYTIIPWQTAEVPWGRIQVIYPPPVTFQGPAFWIVLLHWFIPTILAPVVVGNLISFNPARSQRQLADTKETFVFDPLTASIIRLAAHIAYPYSTLNIQPSIYGTDVLGFKLRVLSASLTLAFAFAETISGAPHAFAQTLRRDRRYLTVSREGTPTPITGPDA</sequence>
<feature type="region of interest" description="Disordered" evidence="1">
    <location>
        <begin position="44"/>
        <end position="84"/>
    </location>
</feature>
<organism evidence="4 5">
    <name type="scientific">Macrolepiota fuliginosa MF-IS2</name>
    <dbReference type="NCBI Taxonomy" id="1400762"/>
    <lineage>
        <taxon>Eukaryota</taxon>
        <taxon>Fungi</taxon>
        <taxon>Dikarya</taxon>
        <taxon>Basidiomycota</taxon>
        <taxon>Agaricomycotina</taxon>
        <taxon>Agaricomycetes</taxon>
        <taxon>Agaricomycetidae</taxon>
        <taxon>Agaricales</taxon>
        <taxon>Agaricineae</taxon>
        <taxon>Agaricaceae</taxon>
        <taxon>Macrolepiota</taxon>
    </lineage>
</organism>
<comment type="caution">
    <text evidence="4">The sequence shown here is derived from an EMBL/GenBank/DDBJ whole genome shotgun (WGS) entry which is preliminary data.</text>
</comment>
<keyword evidence="5" id="KW-1185">Reference proteome</keyword>
<dbReference type="GO" id="GO:0016020">
    <property type="term" value="C:membrane"/>
    <property type="evidence" value="ECO:0007669"/>
    <property type="project" value="TreeGrafter"/>
</dbReference>
<dbReference type="EMBL" id="MU151087">
    <property type="protein sequence ID" value="KAF9451312.1"/>
    <property type="molecule type" value="Genomic_DNA"/>
</dbReference>
<dbReference type="Proteomes" id="UP000807342">
    <property type="component" value="Unassembled WGS sequence"/>
</dbReference>
<evidence type="ECO:0000313" key="4">
    <source>
        <dbReference type="EMBL" id="KAF9451312.1"/>
    </source>
</evidence>
<gene>
    <name evidence="4" type="ORF">P691DRAFT_757363</name>
</gene>
<dbReference type="AlphaFoldDB" id="A0A9P6C4I2"/>
<feature type="region of interest" description="Disordered" evidence="1">
    <location>
        <begin position="119"/>
        <end position="150"/>
    </location>
</feature>
<keyword evidence="2" id="KW-0812">Transmembrane</keyword>
<protein>
    <recommendedName>
        <fullName evidence="3">SAP domain-containing protein</fullName>
    </recommendedName>
</protein>
<proteinExistence type="predicted"/>
<feature type="transmembrane region" description="Helical" evidence="2">
    <location>
        <begin position="201"/>
        <end position="218"/>
    </location>
</feature>
<evidence type="ECO:0000313" key="5">
    <source>
        <dbReference type="Proteomes" id="UP000807342"/>
    </source>
</evidence>
<dbReference type="PANTHER" id="PTHR41807:SF1">
    <property type="entry name" value="GLUTATHIONE TRANSFERASE 3"/>
    <property type="match status" value="1"/>
</dbReference>